<proteinExistence type="predicted"/>
<organism evidence="1">
    <name type="scientific">Agathobacter rectalis</name>
    <dbReference type="NCBI Taxonomy" id="39491"/>
    <lineage>
        <taxon>Bacteria</taxon>
        <taxon>Bacillati</taxon>
        <taxon>Bacillota</taxon>
        <taxon>Clostridia</taxon>
        <taxon>Lachnospirales</taxon>
        <taxon>Lachnospiraceae</taxon>
        <taxon>Agathobacter</taxon>
    </lineage>
</organism>
<reference evidence="1" key="1">
    <citation type="submission" date="2018-08" db="EMBL/GenBank/DDBJ databases">
        <title>A genome reference for cultivated species of the human gut microbiota.</title>
        <authorList>
            <person name="Zou Y."/>
            <person name="Xue W."/>
            <person name="Luo G."/>
        </authorList>
    </citation>
    <scope>NUCLEOTIDE SEQUENCE [LARGE SCALE GENOMIC DNA]</scope>
    <source>
        <strain evidence="1">TF11-15AC</strain>
    </source>
</reference>
<evidence type="ECO:0000313" key="1">
    <source>
        <dbReference type="EMBL" id="RGK44141.1"/>
    </source>
</evidence>
<dbReference type="Proteomes" id="UP000261052">
    <property type="component" value="Unassembled WGS sequence"/>
</dbReference>
<comment type="caution">
    <text evidence="1">The sequence shown here is derived from an EMBL/GenBank/DDBJ whole genome shotgun (WGS) entry which is preliminary data.</text>
</comment>
<gene>
    <name evidence="1" type="ORF">DXD13_04155</name>
</gene>
<dbReference type="RefSeq" id="WP_117685440.1">
    <property type="nucleotide sequence ID" value="NZ_QSQP01000004.1"/>
</dbReference>
<sequence>MKNTGADKPYYARFDARKIYGKRFFDSLPKREKRRLEKEVEKMYRKFDEAIKEKFHRRIT</sequence>
<protein>
    <submittedName>
        <fullName evidence="1">Uncharacterized protein</fullName>
    </submittedName>
</protein>
<name>A0A3E4M335_9FIRM</name>
<dbReference type="EMBL" id="QSQP01000004">
    <property type="protein sequence ID" value="RGK44141.1"/>
    <property type="molecule type" value="Genomic_DNA"/>
</dbReference>
<accession>A0A3E4M335</accession>
<dbReference type="AlphaFoldDB" id="A0A3E4M335"/>